<sequence length="333" mass="36829">MDLWQGMLKARKMQLPPLDEEEGTANAKKDHGSSDQLQPLPWSDYFESQQQIDIEDARFNVYASGLLHTDGPIFMFHHGAGHSGLTFGLVCKHIRQTMPQSTVIAPDARGHGSTTGKHQDLSLDRLVADYIEIARAMIDENSQREIILVGHSMGGAVMAHVAASRKLSPIRGLILIDIVEGTALDSLHAIPSFIAARPQSFASVSSAIQWHIDSGAIQNLESARLSVPSLIVQDGSRWSWKTQLMPTEKYWQGWYTGLSKTFVSVPTAKLLILAGSDRLDKELLIAQMQGKFQLDLLPAAGHTIQEDLPNMVGDAITLFWKRNQPLNIPVRQQ</sequence>
<organism evidence="1 2">
    <name type="scientific">Kickxella alabastrina</name>
    <dbReference type="NCBI Taxonomy" id="61397"/>
    <lineage>
        <taxon>Eukaryota</taxon>
        <taxon>Fungi</taxon>
        <taxon>Fungi incertae sedis</taxon>
        <taxon>Zoopagomycota</taxon>
        <taxon>Kickxellomycotina</taxon>
        <taxon>Kickxellomycetes</taxon>
        <taxon>Kickxellales</taxon>
        <taxon>Kickxellaceae</taxon>
        <taxon>Kickxella</taxon>
    </lineage>
</organism>
<dbReference type="EC" id="3.1.1.89" evidence="1"/>
<keyword evidence="2" id="KW-1185">Reference proteome</keyword>
<name>A0ACC1IBH0_9FUNG</name>
<accession>A0ACC1IBH0</accession>
<dbReference type="Proteomes" id="UP001150581">
    <property type="component" value="Unassembled WGS sequence"/>
</dbReference>
<proteinExistence type="predicted"/>
<keyword evidence="1" id="KW-0378">Hydrolase</keyword>
<protein>
    <submittedName>
        <fullName evidence="1">Protein phosphatase methylesterase 1</fullName>
        <ecNumber evidence="1">3.1.1.89</ecNumber>
    </submittedName>
</protein>
<dbReference type="EMBL" id="JANBPG010001036">
    <property type="protein sequence ID" value="KAJ1892188.1"/>
    <property type="molecule type" value="Genomic_DNA"/>
</dbReference>
<gene>
    <name evidence="1" type="primary">PPE1_4</name>
    <name evidence="1" type="ORF">LPJ66_006491</name>
</gene>
<comment type="caution">
    <text evidence="1">The sequence shown here is derived from an EMBL/GenBank/DDBJ whole genome shotgun (WGS) entry which is preliminary data.</text>
</comment>
<evidence type="ECO:0000313" key="1">
    <source>
        <dbReference type="EMBL" id="KAJ1892188.1"/>
    </source>
</evidence>
<evidence type="ECO:0000313" key="2">
    <source>
        <dbReference type="Proteomes" id="UP001150581"/>
    </source>
</evidence>
<reference evidence="1" key="1">
    <citation type="submission" date="2022-07" db="EMBL/GenBank/DDBJ databases">
        <title>Phylogenomic reconstructions and comparative analyses of Kickxellomycotina fungi.</title>
        <authorList>
            <person name="Reynolds N.K."/>
            <person name="Stajich J.E."/>
            <person name="Barry K."/>
            <person name="Grigoriev I.V."/>
            <person name="Crous P."/>
            <person name="Smith M.E."/>
        </authorList>
    </citation>
    <scope>NUCLEOTIDE SEQUENCE</scope>
    <source>
        <strain evidence="1">Benny 63K</strain>
    </source>
</reference>